<dbReference type="CDD" id="cd01425">
    <property type="entry name" value="RPS2"/>
    <property type="match status" value="1"/>
</dbReference>
<keyword evidence="3 5" id="KW-0687">Ribonucleoprotein</keyword>
<dbReference type="Pfam" id="PF00318">
    <property type="entry name" value="Ribosomal_S2"/>
    <property type="match status" value="1"/>
</dbReference>
<organism evidence="7 8">
    <name type="scientific">Candidatus Zambryskibacteria bacterium CG_4_9_14_3_um_filter_42_15</name>
    <dbReference type="NCBI Taxonomy" id="1975112"/>
    <lineage>
        <taxon>Bacteria</taxon>
        <taxon>Candidatus Zambryskiibacteriota</taxon>
    </lineage>
</organism>
<comment type="similarity">
    <text evidence="1 5 6">Belongs to the universal ribosomal protein uS2 family.</text>
</comment>
<reference evidence="8" key="1">
    <citation type="submission" date="2017-09" db="EMBL/GenBank/DDBJ databases">
        <title>Depth-based differentiation of microbial function through sediment-hosted aquifers and enrichment of novel symbionts in the deep terrestrial subsurface.</title>
        <authorList>
            <person name="Probst A.J."/>
            <person name="Ladd B."/>
            <person name="Jarett J.K."/>
            <person name="Geller-Mcgrath D.E."/>
            <person name="Sieber C.M.K."/>
            <person name="Emerson J.B."/>
            <person name="Anantharaman K."/>
            <person name="Thomas B.C."/>
            <person name="Malmstrom R."/>
            <person name="Stieglmeier M."/>
            <person name="Klingl A."/>
            <person name="Woyke T."/>
            <person name="Ryan C.M."/>
            <person name="Banfield J.F."/>
        </authorList>
    </citation>
    <scope>NUCLEOTIDE SEQUENCE [LARGE SCALE GENOMIC DNA]</scope>
</reference>
<name>A0A2M7WSV6_9BACT</name>
<dbReference type="PANTHER" id="PTHR12534">
    <property type="entry name" value="30S RIBOSOMAL PROTEIN S2 PROKARYOTIC AND ORGANELLAR"/>
    <property type="match status" value="1"/>
</dbReference>
<dbReference type="InterPro" id="IPR018130">
    <property type="entry name" value="Ribosomal_uS2_CS"/>
</dbReference>
<evidence type="ECO:0000256" key="3">
    <source>
        <dbReference type="ARBA" id="ARBA00023274"/>
    </source>
</evidence>
<dbReference type="PROSITE" id="PS00963">
    <property type="entry name" value="RIBOSOMAL_S2_2"/>
    <property type="match status" value="1"/>
</dbReference>
<evidence type="ECO:0000256" key="2">
    <source>
        <dbReference type="ARBA" id="ARBA00022980"/>
    </source>
</evidence>
<dbReference type="GO" id="GO:0003735">
    <property type="term" value="F:structural constituent of ribosome"/>
    <property type="evidence" value="ECO:0007669"/>
    <property type="project" value="InterPro"/>
</dbReference>
<keyword evidence="2 5" id="KW-0689">Ribosomal protein</keyword>
<accession>A0A2M7WSV6</accession>
<dbReference type="PANTHER" id="PTHR12534:SF0">
    <property type="entry name" value="SMALL RIBOSOMAL SUBUNIT PROTEIN US2M"/>
    <property type="match status" value="1"/>
</dbReference>
<dbReference type="AlphaFoldDB" id="A0A2M7WSV6"/>
<dbReference type="InterPro" id="IPR001865">
    <property type="entry name" value="Ribosomal_uS2"/>
</dbReference>
<evidence type="ECO:0000313" key="8">
    <source>
        <dbReference type="Proteomes" id="UP000230758"/>
    </source>
</evidence>
<sequence length="248" mass="27851">MEKTDDTLKTTKTGVIDALFSAGAHFGFVKSRRHPSVKPFILGIKNNLEIFDLEKTSKELEKVLAFVEGKGKEGILGLWVGGKSEAREAVERSGKELEMPYVAGRWIGGTLSNFPEIKKRIAKLEELTTQRESGELGKYTKKERLLIDRDIDKLTIYFGGLHQLKALPKFLVVVDPKKEHIAVEEARKMRIPTIALASSDSNLYKLDHVIPANDSSRQSISFILKEIVIAYKKGREEALKETDKIVQS</sequence>
<dbReference type="HAMAP" id="MF_00291_B">
    <property type="entry name" value="Ribosomal_uS2_B"/>
    <property type="match status" value="1"/>
</dbReference>
<gene>
    <name evidence="5 7" type="primary">rpsB</name>
    <name evidence="7" type="ORF">CO185_00610</name>
</gene>
<evidence type="ECO:0000256" key="4">
    <source>
        <dbReference type="ARBA" id="ARBA00035256"/>
    </source>
</evidence>
<dbReference type="EMBL" id="PFXF01000010">
    <property type="protein sequence ID" value="PJA33085.1"/>
    <property type="molecule type" value="Genomic_DNA"/>
</dbReference>
<dbReference type="InterPro" id="IPR023591">
    <property type="entry name" value="Ribosomal_uS2_flav_dom_sf"/>
</dbReference>
<evidence type="ECO:0000256" key="6">
    <source>
        <dbReference type="RuleBase" id="RU003631"/>
    </source>
</evidence>
<evidence type="ECO:0000256" key="5">
    <source>
        <dbReference type="HAMAP-Rule" id="MF_00291"/>
    </source>
</evidence>
<dbReference type="InterPro" id="IPR005706">
    <property type="entry name" value="Ribosomal_uS2_bac/mit/plastid"/>
</dbReference>
<dbReference type="GO" id="GO:0006412">
    <property type="term" value="P:translation"/>
    <property type="evidence" value="ECO:0007669"/>
    <property type="project" value="UniProtKB-UniRule"/>
</dbReference>
<dbReference type="Gene3D" id="3.40.50.10490">
    <property type="entry name" value="Glucose-6-phosphate isomerase like protein, domain 1"/>
    <property type="match status" value="1"/>
</dbReference>
<evidence type="ECO:0000313" key="7">
    <source>
        <dbReference type="EMBL" id="PJA33085.1"/>
    </source>
</evidence>
<dbReference type="PROSITE" id="PS00962">
    <property type="entry name" value="RIBOSOMAL_S2_1"/>
    <property type="match status" value="1"/>
</dbReference>
<proteinExistence type="inferred from homology"/>
<protein>
    <recommendedName>
        <fullName evidence="4 5">Small ribosomal subunit protein uS2</fullName>
    </recommendedName>
</protein>
<evidence type="ECO:0000256" key="1">
    <source>
        <dbReference type="ARBA" id="ARBA00006242"/>
    </source>
</evidence>
<dbReference type="SUPFAM" id="SSF52313">
    <property type="entry name" value="Ribosomal protein S2"/>
    <property type="match status" value="1"/>
</dbReference>
<dbReference type="PRINTS" id="PR00395">
    <property type="entry name" value="RIBOSOMALS2"/>
</dbReference>
<dbReference type="NCBIfam" id="TIGR01011">
    <property type="entry name" value="rpsB_bact"/>
    <property type="match status" value="1"/>
</dbReference>
<dbReference type="Proteomes" id="UP000230758">
    <property type="component" value="Unassembled WGS sequence"/>
</dbReference>
<dbReference type="GO" id="GO:0022627">
    <property type="term" value="C:cytosolic small ribosomal subunit"/>
    <property type="evidence" value="ECO:0007669"/>
    <property type="project" value="TreeGrafter"/>
</dbReference>
<dbReference type="Gene3D" id="1.10.287.610">
    <property type="entry name" value="Helix hairpin bin"/>
    <property type="match status" value="1"/>
</dbReference>
<comment type="caution">
    <text evidence="7">The sequence shown here is derived from an EMBL/GenBank/DDBJ whole genome shotgun (WGS) entry which is preliminary data.</text>
</comment>